<dbReference type="Pfam" id="PF01370">
    <property type="entry name" value="Epimerase"/>
    <property type="match status" value="1"/>
</dbReference>
<evidence type="ECO:0000259" key="2">
    <source>
        <dbReference type="Pfam" id="PF14667"/>
    </source>
</evidence>
<name>A0ABV2QSX8_9MICO</name>
<dbReference type="SUPFAM" id="SSF51182">
    <property type="entry name" value="RmlC-like cupins"/>
    <property type="match status" value="1"/>
</dbReference>
<dbReference type="InterPro" id="IPR029303">
    <property type="entry name" value="CapF_C"/>
</dbReference>
<dbReference type="GO" id="GO:0016491">
    <property type="term" value="F:oxidoreductase activity"/>
    <property type="evidence" value="ECO:0007669"/>
    <property type="project" value="UniProtKB-KW"/>
</dbReference>
<protein>
    <submittedName>
        <fullName evidence="3">UDP-2-acetamido-2,6-beta-L-arabino-hexul-4-ose reductase</fullName>
        <ecNumber evidence="3">1.1.1.367</ecNumber>
    </submittedName>
</protein>
<accession>A0ABV2QSX8</accession>
<dbReference type="Pfam" id="PF14667">
    <property type="entry name" value="Polysacc_synt_C"/>
    <property type="match status" value="1"/>
</dbReference>
<sequence length="367" mass="39369">MTRIAITGSNGFLGWHLRSALVEQGADVSRVDMGAAFNLTAATAAVDGADRVIHVAGINRGSDDEVADGNVLFATQLAEAIRSAASAPRSIAFANSTQATNGSIYGESKSRASQVLADAAAAVGAKFDDVLLPNLFGEHGRPFYNAVTSTFSHLIANGETPSVENDKTLTLLHVQNAADLLSGVTPIADQAGLEMDIAVSELLQKLVAISAVYSRGEIPDVANNFDRDLFNTYRSFTFPTQAPVKLTRHADSRGSFFEIIRTHGGTGQSSFSTTEPGISRGDHFHRRKVERFTVLSGTATIALRRMFTDDVIEFEVTGDAPAAVDMPTMWSHNITNTGPETLYTSFWTNDIFNPAFPDTIAEAVRHD</sequence>
<evidence type="ECO:0000313" key="4">
    <source>
        <dbReference type="Proteomes" id="UP001549257"/>
    </source>
</evidence>
<proteinExistence type="predicted"/>
<dbReference type="InterPro" id="IPR011051">
    <property type="entry name" value="RmlC_Cupin_sf"/>
</dbReference>
<dbReference type="InterPro" id="IPR036291">
    <property type="entry name" value="NAD(P)-bd_dom_sf"/>
</dbReference>
<dbReference type="CDD" id="cd07007">
    <property type="entry name" value="cupin_CapF-like_C"/>
    <property type="match status" value="1"/>
</dbReference>
<reference evidence="3 4" key="1">
    <citation type="submission" date="2024-06" db="EMBL/GenBank/DDBJ databases">
        <title>Sorghum-associated microbial communities from plants grown in Nebraska, USA.</title>
        <authorList>
            <person name="Schachtman D."/>
        </authorList>
    </citation>
    <scope>NUCLEOTIDE SEQUENCE [LARGE SCALE GENOMIC DNA]</scope>
    <source>
        <strain evidence="3 4">2857</strain>
    </source>
</reference>
<feature type="domain" description="Capsular polysaccharide assembling protein CapF C-terminal" evidence="2">
    <location>
        <begin position="249"/>
        <end position="360"/>
    </location>
</feature>
<evidence type="ECO:0000313" key="3">
    <source>
        <dbReference type="EMBL" id="MET4583953.1"/>
    </source>
</evidence>
<keyword evidence="3" id="KW-0560">Oxidoreductase</keyword>
<dbReference type="RefSeq" id="WP_354026116.1">
    <property type="nucleotide sequence ID" value="NZ_JBEPSJ010000005.1"/>
</dbReference>
<keyword evidence="4" id="KW-1185">Reference proteome</keyword>
<dbReference type="EMBL" id="JBEPSJ010000005">
    <property type="protein sequence ID" value="MET4583953.1"/>
    <property type="molecule type" value="Genomic_DNA"/>
</dbReference>
<dbReference type="InterPro" id="IPR001509">
    <property type="entry name" value="Epimerase_deHydtase"/>
</dbReference>
<gene>
    <name evidence="3" type="ORF">ABIE21_003484</name>
</gene>
<comment type="caution">
    <text evidence="3">The sequence shown here is derived from an EMBL/GenBank/DDBJ whole genome shotgun (WGS) entry which is preliminary data.</text>
</comment>
<organism evidence="3 4">
    <name type="scientific">Conyzicola nivalis</name>
    <dbReference type="NCBI Taxonomy" id="1477021"/>
    <lineage>
        <taxon>Bacteria</taxon>
        <taxon>Bacillati</taxon>
        <taxon>Actinomycetota</taxon>
        <taxon>Actinomycetes</taxon>
        <taxon>Micrococcales</taxon>
        <taxon>Microbacteriaceae</taxon>
        <taxon>Conyzicola</taxon>
    </lineage>
</organism>
<feature type="domain" description="NAD-dependent epimerase/dehydratase" evidence="1">
    <location>
        <begin position="4"/>
        <end position="178"/>
    </location>
</feature>
<dbReference type="InterPro" id="IPR014710">
    <property type="entry name" value="RmlC-like_jellyroll"/>
</dbReference>
<dbReference type="SUPFAM" id="SSF51735">
    <property type="entry name" value="NAD(P)-binding Rossmann-fold domains"/>
    <property type="match status" value="1"/>
</dbReference>
<dbReference type="EC" id="1.1.1.367" evidence="3"/>
<dbReference type="Gene3D" id="3.40.50.720">
    <property type="entry name" value="NAD(P)-binding Rossmann-like Domain"/>
    <property type="match status" value="1"/>
</dbReference>
<dbReference type="Gene3D" id="2.60.120.10">
    <property type="entry name" value="Jelly Rolls"/>
    <property type="match status" value="1"/>
</dbReference>
<evidence type="ECO:0000259" key="1">
    <source>
        <dbReference type="Pfam" id="PF01370"/>
    </source>
</evidence>
<dbReference type="Proteomes" id="UP001549257">
    <property type="component" value="Unassembled WGS sequence"/>
</dbReference>